<gene>
    <name evidence="1" type="ORF">EVAR_700_1</name>
</gene>
<evidence type="ECO:0000313" key="1">
    <source>
        <dbReference type="EMBL" id="GBO99533.1"/>
    </source>
</evidence>
<sequence length="123" mass="13899">MAAGVNITFSVLSRGYSGVKSILVSKKTWHGLVHRAKSHVCPYQFYETSVRLHMKIYFHLCAGHLNINDTQSTASSADLLGLIIFGRMNTLTWWRDDIDITVEESSEKLLYLLPADGFQPPDR</sequence>
<accession>A0A4C1SBV7</accession>
<reference evidence="1 2" key="1">
    <citation type="journal article" date="2019" name="Commun. Biol.">
        <title>The bagworm genome reveals a unique fibroin gene that provides high tensile strength.</title>
        <authorList>
            <person name="Kono N."/>
            <person name="Nakamura H."/>
            <person name="Ohtoshi R."/>
            <person name="Tomita M."/>
            <person name="Numata K."/>
            <person name="Arakawa K."/>
        </authorList>
    </citation>
    <scope>NUCLEOTIDE SEQUENCE [LARGE SCALE GENOMIC DNA]</scope>
</reference>
<name>A0A4C1SBV7_EUMVA</name>
<dbReference type="AlphaFoldDB" id="A0A4C1SBV7"/>
<comment type="caution">
    <text evidence="1">The sequence shown here is derived from an EMBL/GenBank/DDBJ whole genome shotgun (WGS) entry which is preliminary data.</text>
</comment>
<proteinExistence type="predicted"/>
<organism evidence="1 2">
    <name type="scientific">Eumeta variegata</name>
    <name type="common">Bagworm moth</name>
    <name type="synonym">Eumeta japonica</name>
    <dbReference type="NCBI Taxonomy" id="151549"/>
    <lineage>
        <taxon>Eukaryota</taxon>
        <taxon>Metazoa</taxon>
        <taxon>Ecdysozoa</taxon>
        <taxon>Arthropoda</taxon>
        <taxon>Hexapoda</taxon>
        <taxon>Insecta</taxon>
        <taxon>Pterygota</taxon>
        <taxon>Neoptera</taxon>
        <taxon>Endopterygota</taxon>
        <taxon>Lepidoptera</taxon>
        <taxon>Glossata</taxon>
        <taxon>Ditrysia</taxon>
        <taxon>Tineoidea</taxon>
        <taxon>Psychidae</taxon>
        <taxon>Oiketicinae</taxon>
        <taxon>Eumeta</taxon>
    </lineage>
</organism>
<dbReference type="Proteomes" id="UP000299102">
    <property type="component" value="Unassembled WGS sequence"/>
</dbReference>
<protein>
    <submittedName>
        <fullName evidence="1">Uncharacterized protein</fullName>
    </submittedName>
</protein>
<keyword evidence="2" id="KW-1185">Reference proteome</keyword>
<dbReference type="EMBL" id="BGZK01000003">
    <property type="protein sequence ID" value="GBO99533.1"/>
    <property type="molecule type" value="Genomic_DNA"/>
</dbReference>
<evidence type="ECO:0000313" key="2">
    <source>
        <dbReference type="Proteomes" id="UP000299102"/>
    </source>
</evidence>